<keyword evidence="1 7" id="KW-0489">Methyltransferase</keyword>
<proteinExistence type="predicted"/>
<keyword evidence="8" id="KW-1185">Reference proteome</keyword>
<feature type="domain" description="O-methyltransferase dimerisation" evidence="6">
    <location>
        <begin position="26"/>
        <end position="97"/>
    </location>
</feature>
<dbReference type="Gene3D" id="1.10.10.10">
    <property type="entry name" value="Winged helix-like DNA-binding domain superfamily/Winged helix DNA-binding domain"/>
    <property type="match status" value="1"/>
</dbReference>
<dbReference type="Proteomes" id="UP000249304">
    <property type="component" value="Unassembled WGS sequence"/>
</dbReference>
<accession>A0A2W2DLT5</accession>
<protein>
    <submittedName>
        <fullName evidence="7">Methyltransferase type 12</fullName>
    </submittedName>
</protein>
<dbReference type="RefSeq" id="WP_111182615.1">
    <property type="nucleotide sequence ID" value="NZ_POUD01000172.1"/>
</dbReference>
<dbReference type="InterPro" id="IPR036390">
    <property type="entry name" value="WH_DNA-bd_sf"/>
</dbReference>
<dbReference type="PANTHER" id="PTHR43712">
    <property type="entry name" value="PUTATIVE (AFU_ORTHOLOGUE AFUA_4G14580)-RELATED"/>
    <property type="match status" value="1"/>
</dbReference>
<dbReference type="OrthoDB" id="582216at2"/>
<dbReference type="PIRSF" id="PIRSF005739">
    <property type="entry name" value="O-mtase"/>
    <property type="match status" value="1"/>
</dbReference>
<dbReference type="Pfam" id="PF00891">
    <property type="entry name" value="Methyltransf_2"/>
    <property type="match status" value="1"/>
</dbReference>
<evidence type="ECO:0000259" key="5">
    <source>
        <dbReference type="Pfam" id="PF00891"/>
    </source>
</evidence>
<keyword evidence="2 7" id="KW-0808">Transferase</keyword>
<dbReference type="Gene3D" id="3.40.50.150">
    <property type="entry name" value="Vaccinia Virus protein VP39"/>
    <property type="match status" value="1"/>
</dbReference>
<dbReference type="GO" id="GO:0046983">
    <property type="term" value="F:protein dimerization activity"/>
    <property type="evidence" value="ECO:0007669"/>
    <property type="project" value="InterPro"/>
</dbReference>
<evidence type="ECO:0000256" key="3">
    <source>
        <dbReference type="ARBA" id="ARBA00022691"/>
    </source>
</evidence>
<dbReference type="PANTHER" id="PTHR43712:SF2">
    <property type="entry name" value="O-METHYLTRANSFERASE CICE"/>
    <property type="match status" value="1"/>
</dbReference>
<dbReference type="Pfam" id="PF08100">
    <property type="entry name" value="Dimerisation"/>
    <property type="match status" value="1"/>
</dbReference>
<reference evidence="7 8" key="1">
    <citation type="submission" date="2018-01" db="EMBL/GenBank/DDBJ databases">
        <title>Draft genome sequence of Nonomuraea sp. KC333.</title>
        <authorList>
            <person name="Sahin N."/>
            <person name="Saygin H."/>
            <person name="Ay H."/>
        </authorList>
    </citation>
    <scope>NUCLEOTIDE SEQUENCE [LARGE SCALE GENOMIC DNA]</scope>
    <source>
        <strain evidence="7 8">KC333</strain>
    </source>
</reference>
<dbReference type="InterPro" id="IPR016461">
    <property type="entry name" value="COMT-like"/>
</dbReference>
<gene>
    <name evidence="7" type="ORF">C1J01_31455</name>
</gene>
<evidence type="ECO:0000256" key="1">
    <source>
        <dbReference type="ARBA" id="ARBA00022603"/>
    </source>
</evidence>
<sequence length="348" mass="37505">MPLFYNVIEAAAHRLSIVPPMFDYFGALALHALVAAARLGVFDALRERPLTERELAAALGVDPVATGVLLRTLAGLGYLRVRGGRYRLSRAARLWFTTGSPTSLVAGLEFWERTACVIWPEIERAVRGGAPVTPFYALLEGDPALSRSFQAWTAALARRQAPAVARAVPVPSGARRMLDVGGGHGLFSVALLRRHPALRATVIDLPQALRAAADHPRLTPRAGSFLEDDLGDGYDVVLLFNVVHGLTDDETAALLRRLAAALNPGGTLVVGDQFGDSLMPGRASRALLHLLDLNYLVAVGGKVRGRREIAALLRAAGFRDVRHRRPLRSPVTELAVARTPSRSAPRRA</sequence>
<comment type="caution">
    <text evidence="7">The sequence shown here is derived from an EMBL/GenBank/DDBJ whole genome shotgun (WGS) entry which is preliminary data.</text>
</comment>
<evidence type="ECO:0000313" key="8">
    <source>
        <dbReference type="Proteomes" id="UP000249304"/>
    </source>
</evidence>
<dbReference type="GO" id="GO:0032259">
    <property type="term" value="P:methylation"/>
    <property type="evidence" value="ECO:0007669"/>
    <property type="project" value="UniProtKB-KW"/>
</dbReference>
<dbReference type="InterPro" id="IPR029063">
    <property type="entry name" value="SAM-dependent_MTases_sf"/>
</dbReference>
<feature type="domain" description="O-methyltransferase C-terminal" evidence="5">
    <location>
        <begin position="172"/>
        <end position="319"/>
    </location>
</feature>
<organism evidence="7 8">
    <name type="scientific">Nonomuraea aridisoli</name>
    <dbReference type="NCBI Taxonomy" id="2070368"/>
    <lineage>
        <taxon>Bacteria</taxon>
        <taxon>Bacillati</taxon>
        <taxon>Actinomycetota</taxon>
        <taxon>Actinomycetes</taxon>
        <taxon>Streptosporangiales</taxon>
        <taxon>Streptosporangiaceae</taxon>
        <taxon>Nonomuraea</taxon>
    </lineage>
</organism>
<dbReference type="GO" id="GO:0008171">
    <property type="term" value="F:O-methyltransferase activity"/>
    <property type="evidence" value="ECO:0007669"/>
    <property type="project" value="InterPro"/>
</dbReference>
<dbReference type="InterPro" id="IPR001077">
    <property type="entry name" value="COMT_C"/>
</dbReference>
<dbReference type="CDD" id="cd02440">
    <property type="entry name" value="AdoMet_MTases"/>
    <property type="match status" value="1"/>
</dbReference>
<dbReference type="AlphaFoldDB" id="A0A2W2DLT5"/>
<feature type="active site" description="Proton acceptor" evidence="4">
    <location>
        <position position="244"/>
    </location>
</feature>
<evidence type="ECO:0000256" key="2">
    <source>
        <dbReference type="ARBA" id="ARBA00022679"/>
    </source>
</evidence>
<name>A0A2W2DLT5_9ACTN</name>
<dbReference type="PROSITE" id="PS51683">
    <property type="entry name" value="SAM_OMT_II"/>
    <property type="match status" value="1"/>
</dbReference>
<dbReference type="InterPro" id="IPR036388">
    <property type="entry name" value="WH-like_DNA-bd_sf"/>
</dbReference>
<dbReference type="SUPFAM" id="SSF53335">
    <property type="entry name" value="S-adenosyl-L-methionine-dependent methyltransferases"/>
    <property type="match status" value="1"/>
</dbReference>
<keyword evidence="3" id="KW-0949">S-adenosyl-L-methionine</keyword>
<dbReference type="InterPro" id="IPR012967">
    <property type="entry name" value="COMT_dimerisation"/>
</dbReference>
<evidence type="ECO:0000313" key="7">
    <source>
        <dbReference type="EMBL" id="PZG12906.1"/>
    </source>
</evidence>
<dbReference type="EMBL" id="POUD01000172">
    <property type="protein sequence ID" value="PZG12906.1"/>
    <property type="molecule type" value="Genomic_DNA"/>
</dbReference>
<dbReference type="SUPFAM" id="SSF46785">
    <property type="entry name" value="Winged helix' DNA-binding domain"/>
    <property type="match status" value="1"/>
</dbReference>
<evidence type="ECO:0000259" key="6">
    <source>
        <dbReference type="Pfam" id="PF08100"/>
    </source>
</evidence>
<evidence type="ECO:0000256" key="4">
    <source>
        <dbReference type="PIRSR" id="PIRSR005739-1"/>
    </source>
</evidence>